<dbReference type="GO" id="GO:0016020">
    <property type="term" value="C:membrane"/>
    <property type="evidence" value="ECO:0007669"/>
    <property type="project" value="UniProtKB-SubCell"/>
</dbReference>
<evidence type="ECO:0000256" key="7">
    <source>
        <dbReference type="SAM" id="Phobius"/>
    </source>
</evidence>
<evidence type="ECO:0000313" key="8">
    <source>
        <dbReference type="EMBL" id="TCM71063.1"/>
    </source>
</evidence>
<evidence type="ECO:0000256" key="1">
    <source>
        <dbReference type="ARBA" id="ARBA00004141"/>
    </source>
</evidence>
<evidence type="ECO:0000256" key="5">
    <source>
        <dbReference type="ARBA" id="ARBA00023136"/>
    </source>
</evidence>
<feature type="compositionally biased region" description="Polar residues" evidence="6">
    <location>
        <begin position="1"/>
        <end position="18"/>
    </location>
</feature>
<dbReference type="Pfam" id="PF01544">
    <property type="entry name" value="CorA"/>
    <property type="match status" value="1"/>
</dbReference>
<keyword evidence="4 7" id="KW-1133">Transmembrane helix</keyword>
<dbReference type="EMBL" id="SLVJ01000001">
    <property type="protein sequence ID" value="TCM71063.1"/>
    <property type="molecule type" value="Genomic_DNA"/>
</dbReference>
<keyword evidence="3 7" id="KW-0812">Transmembrane</keyword>
<dbReference type="Gene3D" id="3.30.460.20">
    <property type="entry name" value="CorA soluble domain-like"/>
    <property type="match status" value="1"/>
</dbReference>
<feature type="transmembrane region" description="Helical" evidence="7">
    <location>
        <begin position="271"/>
        <end position="293"/>
    </location>
</feature>
<accession>A0A4R1YA75</accession>
<sequence>MFKTDPTQTTLLPNTATDPRSMPLSDPLSARWLKLIAPNRTEINNVAQKYDIPTEFIEAALDPHAISRLQQKQHCRLIISHLPFEHLNDRNVPFSPQPFGIIILDQVVIMVCIENHSIFDRMLQHHLSSSDAQPHQTDHANQPAQSLQHSVYRLLELGADQFIYAIKTVNQYIEDVELELKASIKNRQVFKLLNHNKSLNRFASSLKANAKVLQQLQRQALFEADPSSDELLLNLMVETEQAQAMAEIHNLNLCNLMDAYSAAIENNLSLLVQYLSIFVVVGAIPLGIASIYGMNIPLPMQEQPFALAVLAIVAVVTTALMLIVMKKRQII</sequence>
<feature type="region of interest" description="Disordered" evidence="6">
    <location>
        <begin position="1"/>
        <end position="23"/>
    </location>
</feature>
<comment type="similarity">
    <text evidence="2">Belongs to the CorA metal ion transporter (MIT) (TC 1.A.35) family.</text>
</comment>
<dbReference type="InterPro" id="IPR047199">
    <property type="entry name" value="CorA-like"/>
</dbReference>
<gene>
    <name evidence="8" type="ORF">EC844_101345</name>
</gene>
<comment type="subcellular location">
    <subcellularLocation>
        <location evidence="1">Membrane</location>
        <topology evidence="1">Multi-pass membrane protein</topology>
    </subcellularLocation>
</comment>
<dbReference type="PANTHER" id="PTHR47891:SF2">
    <property type="entry name" value="MAGNESIUM AND COBALT TRANSPORTER"/>
    <property type="match status" value="1"/>
</dbReference>
<dbReference type="SUPFAM" id="SSF144083">
    <property type="entry name" value="Magnesium transport protein CorA, transmembrane region"/>
    <property type="match status" value="1"/>
</dbReference>
<organism evidence="8 9">
    <name type="scientific">Acinetobacter calcoaceticus</name>
    <dbReference type="NCBI Taxonomy" id="471"/>
    <lineage>
        <taxon>Bacteria</taxon>
        <taxon>Pseudomonadati</taxon>
        <taxon>Pseudomonadota</taxon>
        <taxon>Gammaproteobacteria</taxon>
        <taxon>Moraxellales</taxon>
        <taxon>Moraxellaceae</taxon>
        <taxon>Acinetobacter</taxon>
        <taxon>Acinetobacter calcoaceticus/baumannii complex</taxon>
    </lineage>
</organism>
<dbReference type="InterPro" id="IPR045861">
    <property type="entry name" value="CorA_cytoplasmic_dom"/>
</dbReference>
<protein>
    <submittedName>
        <fullName evidence="8">Magnesium transporter</fullName>
    </submittedName>
</protein>
<dbReference type="PANTHER" id="PTHR47891">
    <property type="entry name" value="TRANSPORTER-RELATED"/>
    <property type="match status" value="1"/>
</dbReference>
<reference evidence="8 9" key="1">
    <citation type="submission" date="2019-03" db="EMBL/GenBank/DDBJ databases">
        <title>Genomic analyses of the natural microbiome of Caenorhabditis elegans.</title>
        <authorList>
            <person name="Samuel B."/>
        </authorList>
    </citation>
    <scope>NUCLEOTIDE SEQUENCE [LARGE SCALE GENOMIC DNA]</scope>
    <source>
        <strain evidence="8 9">JUb89</strain>
    </source>
</reference>
<name>A0A4R1YA75_ACICA</name>
<evidence type="ECO:0000256" key="4">
    <source>
        <dbReference type="ARBA" id="ARBA00022989"/>
    </source>
</evidence>
<dbReference type="AlphaFoldDB" id="A0A4R1YA75"/>
<dbReference type="CDD" id="cd12827">
    <property type="entry name" value="EcCorA_ZntB-like_u2"/>
    <property type="match status" value="1"/>
</dbReference>
<dbReference type="InterPro" id="IPR002523">
    <property type="entry name" value="MgTranspt_CorA/ZnTranspt_ZntB"/>
</dbReference>
<keyword evidence="5 7" id="KW-0472">Membrane</keyword>
<dbReference type="InterPro" id="IPR045863">
    <property type="entry name" value="CorA_TM1_TM2"/>
</dbReference>
<evidence type="ECO:0000256" key="6">
    <source>
        <dbReference type="SAM" id="MobiDB-lite"/>
    </source>
</evidence>
<evidence type="ECO:0000256" key="3">
    <source>
        <dbReference type="ARBA" id="ARBA00022692"/>
    </source>
</evidence>
<proteinExistence type="inferred from homology"/>
<comment type="caution">
    <text evidence="8">The sequence shown here is derived from an EMBL/GenBank/DDBJ whole genome shotgun (WGS) entry which is preliminary data.</text>
</comment>
<feature type="transmembrane region" description="Helical" evidence="7">
    <location>
        <begin position="305"/>
        <end position="325"/>
    </location>
</feature>
<evidence type="ECO:0000256" key="2">
    <source>
        <dbReference type="ARBA" id="ARBA00009765"/>
    </source>
</evidence>
<keyword evidence="9" id="KW-1185">Reference proteome</keyword>
<dbReference type="Gene3D" id="1.20.58.340">
    <property type="entry name" value="Magnesium transport protein CorA, transmembrane region"/>
    <property type="match status" value="2"/>
</dbReference>
<dbReference type="SUPFAM" id="SSF143865">
    <property type="entry name" value="CorA soluble domain-like"/>
    <property type="match status" value="1"/>
</dbReference>
<dbReference type="Proteomes" id="UP000294963">
    <property type="component" value="Unassembled WGS sequence"/>
</dbReference>
<dbReference type="OrthoDB" id="9803416at2"/>
<dbReference type="GO" id="GO:0046873">
    <property type="term" value="F:metal ion transmembrane transporter activity"/>
    <property type="evidence" value="ECO:0007669"/>
    <property type="project" value="InterPro"/>
</dbReference>
<evidence type="ECO:0000313" key="9">
    <source>
        <dbReference type="Proteomes" id="UP000294963"/>
    </source>
</evidence>